<dbReference type="PANTHER" id="PTHR43818">
    <property type="entry name" value="BCDNA.GH03377"/>
    <property type="match status" value="1"/>
</dbReference>
<sequence length="347" mass="38245">MNAPLKIGIIGSGRMGITHHSIINTHPDVRVVATADPSMVINKLLAKYAGVRTHRTYEALLREGGLDAVLLCTPPAANHAILTAVRQHGLHAFVEKPFVLSATQGRELAASFSGAGLVNQVGYVNRFNDVFFQLRTLVSEGVFGRVHQFRSEMYSPTIVRQQKGEGWRASHANGGGAIYEMASHAIDLINFLFGKPDLVKGSSLTRVFSENVEDIVTSTFLYKTGLSGLLYTNWSDASYRKPANRIEVYGERGKAIADQHGLKIHLPEANEAHGLAAGWNQRSITDLSTPVPFYLRGNEFTRQLYDFVDAIRMNRNTRCTFSDAAATLEIVEAIFADWQNNKSELVA</sequence>
<dbReference type="InterPro" id="IPR055170">
    <property type="entry name" value="GFO_IDH_MocA-like_dom"/>
</dbReference>
<dbReference type="EMBL" id="WQMS01000009">
    <property type="protein sequence ID" value="MVO78014.1"/>
    <property type="molecule type" value="Genomic_DNA"/>
</dbReference>
<dbReference type="AlphaFoldDB" id="A0A6I4J144"/>
<dbReference type="InterPro" id="IPR000683">
    <property type="entry name" value="Gfo/Idh/MocA-like_OxRdtase_N"/>
</dbReference>
<dbReference type="Gene3D" id="3.30.360.10">
    <property type="entry name" value="Dihydrodipicolinate Reductase, domain 2"/>
    <property type="match status" value="1"/>
</dbReference>
<keyword evidence="1" id="KW-0560">Oxidoreductase</keyword>
<dbReference type="PANTHER" id="PTHR43818:SF11">
    <property type="entry name" value="BCDNA.GH03377"/>
    <property type="match status" value="1"/>
</dbReference>
<name>A0A6I4J144_9SPHN</name>
<dbReference type="GO" id="GO:0016491">
    <property type="term" value="F:oxidoreductase activity"/>
    <property type="evidence" value="ECO:0007669"/>
    <property type="project" value="UniProtKB-KW"/>
</dbReference>
<dbReference type="SUPFAM" id="SSF51735">
    <property type="entry name" value="NAD(P)-binding Rossmann-fold domains"/>
    <property type="match status" value="1"/>
</dbReference>
<dbReference type="Pfam" id="PF22725">
    <property type="entry name" value="GFO_IDH_MocA_C3"/>
    <property type="match status" value="1"/>
</dbReference>
<evidence type="ECO:0000259" key="2">
    <source>
        <dbReference type="Pfam" id="PF01408"/>
    </source>
</evidence>
<accession>A0A6I4J144</accession>
<proteinExistence type="predicted"/>
<protein>
    <submittedName>
        <fullName evidence="4">Gfo/Idh/MocA family oxidoreductase</fullName>
    </submittedName>
</protein>
<dbReference type="InterPro" id="IPR036291">
    <property type="entry name" value="NAD(P)-bd_dom_sf"/>
</dbReference>
<dbReference type="Pfam" id="PF01408">
    <property type="entry name" value="GFO_IDH_MocA"/>
    <property type="match status" value="1"/>
</dbReference>
<dbReference type="GO" id="GO:0000166">
    <property type="term" value="F:nucleotide binding"/>
    <property type="evidence" value="ECO:0007669"/>
    <property type="project" value="InterPro"/>
</dbReference>
<feature type="domain" description="Gfo/Idh/MocA-like oxidoreductase N-terminal" evidence="2">
    <location>
        <begin position="5"/>
        <end position="123"/>
    </location>
</feature>
<organism evidence="4 5">
    <name type="scientific">Sphingomonas horti</name>
    <dbReference type="NCBI Taxonomy" id="2682842"/>
    <lineage>
        <taxon>Bacteria</taxon>
        <taxon>Pseudomonadati</taxon>
        <taxon>Pseudomonadota</taxon>
        <taxon>Alphaproteobacteria</taxon>
        <taxon>Sphingomonadales</taxon>
        <taxon>Sphingomonadaceae</taxon>
        <taxon>Sphingomonas</taxon>
    </lineage>
</organism>
<evidence type="ECO:0000256" key="1">
    <source>
        <dbReference type="ARBA" id="ARBA00023002"/>
    </source>
</evidence>
<evidence type="ECO:0000313" key="4">
    <source>
        <dbReference type="EMBL" id="MVO78014.1"/>
    </source>
</evidence>
<dbReference type="Gene3D" id="3.40.50.720">
    <property type="entry name" value="NAD(P)-binding Rossmann-like Domain"/>
    <property type="match status" value="1"/>
</dbReference>
<feature type="domain" description="GFO/IDH/MocA-like oxidoreductase" evidence="3">
    <location>
        <begin position="133"/>
        <end position="255"/>
    </location>
</feature>
<dbReference type="Proteomes" id="UP000441389">
    <property type="component" value="Unassembled WGS sequence"/>
</dbReference>
<evidence type="ECO:0000259" key="3">
    <source>
        <dbReference type="Pfam" id="PF22725"/>
    </source>
</evidence>
<evidence type="ECO:0000313" key="5">
    <source>
        <dbReference type="Proteomes" id="UP000441389"/>
    </source>
</evidence>
<dbReference type="SUPFAM" id="SSF55347">
    <property type="entry name" value="Glyceraldehyde-3-phosphate dehydrogenase-like, C-terminal domain"/>
    <property type="match status" value="1"/>
</dbReference>
<dbReference type="InterPro" id="IPR050463">
    <property type="entry name" value="Gfo/Idh/MocA_oxidrdct_glycsds"/>
</dbReference>
<reference evidence="4 5" key="1">
    <citation type="submission" date="2019-12" db="EMBL/GenBank/DDBJ databases">
        <authorList>
            <person name="Huq M.A."/>
        </authorList>
    </citation>
    <scope>NUCLEOTIDE SEQUENCE [LARGE SCALE GENOMIC DNA]</scope>
    <source>
        <strain evidence="4 5">MAH-20</strain>
    </source>
</reference>
<gene>
    <name evidence="4" type="ORF">GON01_08715</name>
</gene>
<keyword evidence="5" id="KW-1185">Reference proteome</keyword>
<comment type="caution">
    <text evidence="4">The sequence shown here is derived from an EMBL/GenBank/DDBJ whole genome shotgun (WGS) entry which is preliminary data.</text>
</comment>